<dbReference type="SUPFAM" id="SSF52540">
    <property type="entry name" value="P-loop containing nucleoside triphosphate hydrolases"/>
    <property type="match status" value="1"/>
</dbReference>
<dbReference type="Gene3D" id="3.40.50.300">
    <property type="entry name" value="P-loop containing nucleotide triphosphate hydrolases"/>
    <property type="match status" value="1"/>
</dbReference>
<organism evidence="3">
    <name type="scientific">Caldithrix abyssi</name>
    <dbReference type="NCBI Taxonomy" id="187145"/>
    <lineage>
        <taxon>Bacteria</taxon>
        <taxon>Pseudomonadati</taxon>
        <taxon>Calditrichota</taxon>
        <taxon>Calditrichia</taxon>
        <taxon>Calditrichales</taxon>
        <taxon>Calditrichaceae</taxon>
        <taxon>Caldithrix</taxon>
    </lineage>
</organism>
<proteinExistence type="predicted"/>
<reference evidence="3" key="1">
    <citation type="journal article" date="2020" name="mSystems">
        <title>Genome- and Community-Level Interaction Insights into Carbon Utilization and Element Cycling Functions of Hydrothermarchaeota in Hydrothermal Sediment.</title>
        <authorList>
            <person name="Zhou Z."/>
            <person name="Liu Y."/>
            <person name="Xu W."/>
            <person name="Pan J."/>
            <person name="Luo Z.H."/>
            <person name="Li M."/>
        </authorList>
    </citation>
    <scope>NUCLEOTIDE SEQUENCE [LARGE SCALE GENOMIC DNA]</scope>
    <source>
        <strain evidence="3">HyVt-577</strain>
    </source>
</reference>
<dbReference type="PANTHER" id="PTHR43566">
    <property type="entry name" value="CONSERVED PROTEIN"/>
    <property type="match status" value="1"/>
</dbReference>
<name>A0A7V4TZF3_CALAY</name>
<dbReference type="AlphaFoldDB" id="A0A7V4TZF3"/>
<dbReference type="SUPFAM" id="SSF46785">
    <property type="entry name" value="Winged helix' DNA-binding domain"/>
    <property type="match status" value="1"/>
</dbReference>
<dbReference type="InterPro" id="IPR041682">
    <property type="entry name" value="AAA_14"/>
</dbReference>
<dbReference type="InterPro" id="IPR036390">
    <property type="entry name" value="WH_DNA-bd_sf"/>
</dbReference>
<dbReference type="GO" id="GO:0005524">
    <property type="term" value="F:ATP binding"/>
    <property type="evidence" value="ECO:0007669"/>
    <property type="project" value="UniProtKB-KW"/>
</dbReference>
<comment type="caution">
    <text evidence="3">The sequence shown here is derived from an EMBL/GenBank/DDBJ whole genome shotgun (WGS) entry which is preliminary data.</text>
</comment>
<dbReference type="Pfam" id="PF13635">
    <property type="entry name" value="DUF4143"/>
    <property type="match status" value="1"/>
</dbReference>
<keyword evidence="3" id="KW-0547">Nucleotide-binding</keyword>
<feature type="domain" description="DUF4143" evidence="2">
    <location>
        <begin position="187"/>
        <end position="342"/>
    </location>
</feature>
<dbReference type="EMBL" id="DRQG01000054">
    <property type="protein sequence ID" value="HGY55211.1"/>
    <property type="molecule type" value="Genomic_DNA"/>
</dbReference>
<gene>
    <name evidence="3" type="ORF">ENK44_05910</name>
</gene>
<dbReference type="Proteomes" id="UP000885779">
    <property type="component" value="Unassembled WGS sequence"/>
</dbReference>
<protein>
    <submittedName>
        <fullName evidence="3">ATP-binding protein</fullName>
    </submittedName>
</protein>
<sequence>MKIARFYSNLDKHLKPNKVLVIYGPRQVGKTTLLNDYLRSTRYKYRLDSGENIRIQELLSSPDFNRISDYASGYELIAIDEAQKIPNIGSILKIMVDHLPGIRIIATGSSSFELSGQIGEPLTGRKRMLLLFPIAQLELKEHFNPFDLKNLLPDFLIYGSYPEVVATENKKEKIEILSEISGSYLMKDLLELNGIKSSQKLIMILRLLAFQIGSEVSLNEIAQKVGLDYKTVGRYIDLLEKTFILYRLSGYSRNLRNEMTKKQKYFFYDTGIRNALIANFNPIELRNDVGQLWENFLFIERLKKQSYTGIYSNNYFWRTWSQDEIDFIEEREGNLYAYEFKWAAKTTKPPRLWQKTYPDSSFQVITPENYLDFIA</sequence>
<feature type="domain" description="AAA" evidence="1">
    <location>
        <begin position="17"/>
        <end position="138"/>
    </location>
</feature>
<evidence type="ECO:0000313" key="3">
    <source>
        <dbReference type="EMBL" id="HGY55211.1"/>
    </source>
</evidence>
<dbReference type="InterPro" id="IPR027417">
    <property type="entry name" value="P-loop_NTPase"/>
</dbReference>
<keyword evidence="3" id="KW-0067">ATP-binding</keyword>
<dbReference type="InterPro" id="IPR025420">
    <property type="entry name" value="DUF4143"/>
</dbReference>
<dbReference type="Pfam" id="PF13173">
    <property type="entry name" value="AAA_14"/>
    <property type="match status" value="1"/>
</dbReference>
<accession>A0A7V4TZF3</accession>
<evidence type="ECO:0000259" key="2">
    <source>
        <dbReference type="Pfam" id="PF13635"/>
    </source>
</evidence>
<evidence type="ECO:0000259" key="1">
    <source>
        <dbReference type="Pfam" id="PF13173"/>
    </source>
</evidence>
<dbReference type="PANTHER" id="PTHR43566:SF1">
    <property type="entry name" value="AAA+ ATPASE DOMAIN-CONTAINING PROTEIN"/>
    <property type="match status" value="1"/>
</dbReference>